<proteinExistence type="inferred from homology"/>
<dbReference type="CDD" id="cd02956">
    <property type="entry name" value="ybbN"/>
    <property type="match status" value="1"/>
</dbReference>
<dbReference type="Gene3D" id="3.40.30.10">
    <property type="entry name" value="Glutaredoxin"/>
    <property type="match status" value="1"/>
</dbReference>
<dbReference type="GO" id="GO:0005737">
    <property type="term" value="C:cytoplasm"/>
    <property type="evidence" value="ECO:0007669"/>
    <property type="project" value="TreeGrafter"/>
</dbReference>
<dbReference type="RefSeq" id="WP_123048321.1">
    <property type="nucleotide sequence ID" value="NZ_PTJO01000005.1"/>
</dbReference>
<name>A0A3M8K7C2_9CORY</name>
<dbReference type="Pfam" id="PF00085">
    <property type="entry name" value="Thioredoxin"/>
    <property type="match status" value="1"/>
</dbReference>
<evidence type="ECO:0000259" key="4">
    <source>
        <dbReference type="Pfam" id="PF00085"/>
    </source>
</evidence>
<dbReference type="Pfam" id="PF14561">
    <property type="entry name" value="TPR_20"/>
    <property type="match status" value="1"/>
</dbReference>
<dbReference type="SUPFAM" id="SSF52833">
    <property type="entry name" value="Thioredoxin-like"/>
    <property type="match status" value="1"/>
</dbReference>
<comment type="function">
    <text evidence="1">Participates in various redox reactions through the reversible oxidation of its active center dithiol to a disulfide and catalyzes dithiol-disulfide exchange reactions.</text>
</comment>
<dbReference type="GO" id="GO:0006950">
    <property type="term" value="P:response to stress"/>
    <property type="evidence" value="ECO:0007669"/>
    <property type="project" value="UniProtKB-ARBA"/>
</dbReference>
<comment type="similarity">
    <text evidence="2">Belongs to the thioredoxin family.</text>
</comment>
<evidence type="ECO:0000256" key="3">
    <source>
        <dbReference type="ARBA" id="ARBA00023284"/>
    </source>
</evidence>
<dbReference type="OrthoDB" id="5181746at2"/>
<accession>A0A3M8K7C2</accession>
<dbReference type="InterPro" id="IPR013766">
    <property type="entry name" value="Thioredoxin_domain"/>
</dbReference>
<comment type="caution">
    <text evidence="5">The sequence shown here is derived from an EMBL/GenBank/DDBJ whole genome shotgun (WGS) entry which is preliminary data.</text>
</comment>
<dbReference type="GO" id="GO:0015035">
    <property type="term" value="F:protein-disulfide reductase activity"/>
    <property type="evidence" value="ECO:0007669"/>
    <property type="project" value="TreeGrafter"/>
</dbReference>
<dbReference type="PANTHER" id="PTHR45663:SF11">
    <property type="entry name" value="GEO12009P1"/>
    <property type="match status" value="1"/>
</dbReference>
<dbReference type="AlphaFoldDB" id="A0A3M8K7C2"/>
<dbReference type="InterPro" id="IPR011990">
    <property type="entry name" value="TPR-like_helical_dom_sf"/>
</dbReference>
<evidence type="ECO:0000313" key="5">
    <source>
        <dbReference type="EMBL" id="RNE48388.1"/>
    </source>
</evidence>
<feature type="domain" description="Thioredoxin" evidence="4">
    <location>
        <begin position="42"/>
        <end position="141"/>
    </location>
</feature>
<keyword evidence="3" id="KW-0676">Redox-active center</keyword>
<evidence type="ECO:0000256" key="1">
    <source>
        <dbReference type="ARBA" id="ARBA00003318"/>
    </source>
</evidence>
<keyword evidence="6" id="KW-1185">Reference proteome</keyword>
<gene>
    <name evidence="5" type="ORF">C5L39_07705</name>
</gene>
<dbReference type="EMBL" id="PTJO01000005">
    <property type="protein sequence ID" value="RNE48388.1"/>
    <property type="molecule type" value="Genomic_DNA"/>
</dbReference>
<organism evidence="5 6">
    <name type="scientific">Corynebacterium alimapuense</name>
    <dbReference type="NCBI Taxonomy" id="1576874"/>
    <lineage>
        <taxon>Bacteria</taxon>
        <taxon>Bacillati</taxon>
        <taxon>Actinomycetota</taxon>
        <taxon>Actinomycetes</taxon>
        <taxon>Mycobacteriales</taxon>
        <taxon>Corynebacteriaceae</taxon>
        <taxon>Corynebacterium</taxon>
    </lineage>
</organism>
<sequence length="308" mass="32262">MTTPHRYVSGAIDLAEVKAKAEAREKAAAAPAGQSGIVAFFTVTPDNFESDVVHRSKQVPVVVLVGTSRSPASEQLRQDLEGLSAQGGLSFLVAYVDADVTPEIAQAFGIKGLPTVVALAGGQPVQQFEGAQPSDVLAQWVGALVEQVGPQLQGLSSESEQDEGAEEQPPADPRLEAALSAINAGDFDAAIATYDEILASQPGNSDIKQARDTAKLLKRLNPAGRTEDPVMAADADLGDVDKQLDAADAEVVAGTPEQAFDRLIASMTTAAGKEKARVRDRLLELFALFDAADPRVSAARTKMASALF</sequence>
<dbReference type="Gene3D" id="1.25.40.10">
    <property type="entry name" value="Tetratricopeptide repeat domain"/>
    <property type="match status" value="1"/>
</dbReference>
<evidence type="ECO:0000256" key="2">
    <source>
        <dbReference type="ARBA" id="ARBA00008987"/>
    </source>
</evidence>
<dbReference type="Proteomes" id="UP000266975">
    <property type="component" value="Unassembled WGS sequence"/>
</dbReference>
<evidence type="ECO:0000313" key="6">
    <source>
        <dbReference type="Proteomes" id="UP000266975"/>
    </source>
</evidence>
<dbReference type="PANTHER" id="PTHR45663">
    <property type="entry name" value="GEO12009P1"/>
    <property type="match status" value="1"/>
</dbReference>
<protein>
    <submittedName>
        <fullName evidence="5">Co-chaperone YbbN</fullName>
    </submittedName>
</protein>
<reference evidence="5 6" key="1">
    <citation type="submission" date="2018-02" db="EMBL/GenBank/DDBJ databases">
        <title>Corynebacterium alimpuense sp. nov., a marine obligate actinomycete isolated from sediments of Valparaiso bay, Chile.</title>
        <authorList>
            <person name="Claverias F."/>
            <person name="Gonzales-Siles L."/>
            <person name="Salva-Serra F."/>
            <person name="Inganaes E."/>
            <person name="Molin K."/>
            <person name="Cumsille A."/>
            <person name="Undabarrena A."/>
            <person name="Couve E."/>
            <person name="Moore E.R.B."/>
            <person name="Gomila M."/>
            <person name="Camara B."/>
        </authorList>
    </citation>
    <scope>NUCLEOTIDE SEQUENCE [LARGE SCALE GENOMIC DNA]</scope>
    <source>
        <strain evidence="5 6">CCUG 69366</strain>
    </source>
</reference>
<dbReference type="InterPro" id="IPR036249">
    <property type="entry name" value="Thioredoxin-like_sf"/>
</dbReference>